<feature type="compositionally biased region" description="Polar residues" evidence="1">
    <location>
        <begin position="87"/>
        <end position="103"/>
    </location>
</feature>
<feature type="region of interest" description="Disordered" evidence="1">
    <location>
        <begin position="172"/>
        <end position="195"/>
    </location>
</feature>
<gene>
    <name evidence="2" type="ORF">L596_026537</name>
</gene>
<dbReference type="Proteomes" id="UP000298663">
    <property type="component" value="Unassembled WGS sequence"/>
</dbReference>
<accession>A0A4U5M1N8</accession>
<protein>
    <submittedName>
        <fullName evidence="2">Uncharacterized protein</fullName>
    </submittedName>
</protein>
<organism evidence="2 3">
    <name type="scientific">Steinernema carpocapsae</name>
    <name type="common">Entomopathogenic nematode</name>
    <dbReference type="NCBI Taxonomy" id="34508"/>
    <lineage>
        <taxon>Eukaryota</taxon>
        <taxon>Metazoa</taxon>
        <taxon>Ecdysozoa</taxon>
        <taxon>Nematoda</taxon>
        <taxon>Chromadorea</taxon>
        <taxon>Rhabditida</taxon>
        <taxon>Tylenchina</taxon>
        <taxon>Panagrolaimomorpha</taxon>
        <taxon>Strongyloidoidea</taxon>
        <taxon>Steinernematidae</taxon>
        <taxon>Steinernema</taxon>
    </lineage>
</organism>
<reference evidence="2 3" key="1">
    <citation type="journal article" date="2015" name="Genome Biol.">
        <title>Comparative genomics of Steinernema reveals deeply conserved gene regulatory networks.</title>
        <authorList>
            <person name="Dillman A.R."/>
            <person name="Macchietto M."/>
            <person name="Porter C.F."/>
            <person name="Rogers A."/>
            <person name="Williams B."/>
            <person name="Antoshechkin I."/>
            <person name="Lee M.M."/>
            <person name="Goodwin Z."/>
            <person name="Lu X."/>
            <person name="Lewis E.E."/>
            <person name="Goodrich-Blair H."/>
            <person name="Stock S.P."/>
            <person name="Adams B.J."/>
            <person name="Sternberg P.W."/>
            <person name="Mortazavi A."/>
        </authorList>
    </citation>
    <scope>NUCLEOTIDE SEQUENCE [LARGE SCALE GENOMIC DNA]</scope>
    <source>
        <strain evidence="2 3">ALL</strain>
    </source>
</reference>
<evidence type="ECO:0000256" key="1">
    <source>
        <dbReference type="SAM" id="MobiDB-lite"/>
    </source>
</evidence>
<reference evidence="2 3" key="2">
    <citation type="journal article" date="2019" name="G3 (Bethesda)">
        <title>Hybrid Assembly of the Genome of the Entomopathogenic Nematode Steinernema carpocapsae Identifies the X-Chromosome.</title>
        <authorList>
            <person name="Serra L."/>
            <person name="Macchietto M."/>
            <person name="Macias-Munoz A."/>
            <person name="McGill C.J."/>
            <person name="Rodriguez I.M."/>
            <person name="Rodriguez B."/>
            <person name="Murad R."/>
            <person name="Mortazavi A."/>
        </authorList>
    </citation>
    <scope>NUCLEOTIDE SEQUENCE [LARGE SCALE GENOMIC DNA]</scope>
    <source>
        <strain evidence="2 3">ALL</strain>
    </source>
</reference>
<comment type="caution">
    <text evidence="2">The sequence shown here is derived from an EMBL/GenBank/DDBJ whole genome shotgun (WGS) entry which is preliminary data.</text>
</comment>
<sequence>MEPIMEAYVDILLQTVKASRRERSKNVEKGRNFDDVDNMLLFPNSLKPEKKATNVTTQFQRTWDCQVRHLITSTDGLIDLKNDGQAHEQSSSRTGNRNAQLNSSTPTLRKFYLAESKETFESIEKKIKDGLLCPEKILEEGPSRFLQAIAETSESIKDHPADQAVPEELMIHSRSGTAETREESERVHKRIPLPF</sequence>
<keyword evidence="3" id="KW-1185">Reference proteome</keyword>
<evidence type="ECO:0000313" key="3">
    <source>
        <dbReference type="Proteomes" id="UP000298663"/>
    </source>
</evidence>
<dbReference type="EMBL" id="AZBU02000010">
    <property type="protein sequence ID" value="TKR62604.1"/>
    <property type="molecule type" value="Genomic_DNA"/>
</dbReference>
<dbReference type="AlphaFoldDB" id="A0A4U5M1N8"/>
<feature type="region of interest" description="Disordered" evidence="1">
    <location>
        <begin position="83"/>
        <end position="103"/>
    </location>
</feature>
<proteinExistence type="predicted"/>
<evidence type="ECO:0000313" key="2">
    <source>
        <dbReference type="EMBL" id="TKR62604.1"/>
    </source>
</evidence>
<name>A0A4U5M1N8_STECR</name>